<keyword evidence="5" id="KW-1185">Reference proteome</keyword>
<dbReference type="EMBL" id="FORP01000009">
    <property type="protein sequence ID" value="SFJ81494.1"/>
    <property type="molecule type" value="Genomic_DNA"/>
</dbReference>
<evidence type="ECO:0000256" key="1">
    <source>
        <dbReference type="ARBA" id="ARBA00008898"/>
    </source>
</evidence>
<gene>
    <name evidence="4" type="ORF">SAMN05421835_10910</name>
</gene>
<dbReference type="Pfam" id="PF01613">
    <property type="entry name" value="Flavin_Reduct"/>
    <property type="match status" value="1"/>
</dbReference>
<dbReference type="STRING" id="115433.SAMN05421835_10910"/>
<evidence type="ECO:0000259" key="3">
    <source>
        <dbReference type="SMART" id="SM00903"/>
    </source>
</evidence>
<name>A0A1I3UDC2_9PSEU</name>
<protein>
    <submittedName>
        <fullName evidence="4">NADH-FMN oxidoreductase RutF, flavin reductase (DIM6/NTAB) family</fullName>
    </submittedName>
</protein>
<dbReference type="InterPro" id="IPR050268">
    <property type="entry name" value="NADH-dep_flavin_reductase"/>
</dbReference>
<accession>A0A1I3UDC2</accession>
<dbReference type="SMART" id="SM00903">
    <property type="entry name" value="Flavin_Reduct"/>
    <property type="match status" value="1"/>
</dbReference>
<feature type="domain" description="Flavin reductase like" evidence="3">
    <location>
        <begin position="12"/>
        <end position="154"/>
    </location>
</feature>
<dbReference type="AlphaFoldDB" id="A0A1I3UDC2"/>
<keyword evidence="2" id="KW-0560">Oxidoreductase</keyword>
<dbReference type="InterPro" id="IPR002563">
    <property type="entry name" value="Flavin_Rdtase-like_dom"/>
</dbReference>
<evidence type="ECO:0000313" key="4">
    <source>
        <dbReference type="EMBL" id="SFJ81494.1"/>
    </source>
</evidence>
<dbReference type="SUPFAM" id="SSF50475">
    <property type="entry name" value="FMN-binding split barrel"/>
    <property type="match status" value="1"/>
</dbReference>
<proteinExistence type="inferred from homology"/>
<organism evidence="4 5">
    <name type="scientific">Amycolatopsis sacchari</name>
    <dbReference type="NCBI Taxonomy" id="115433"/>
    <lineage>
        <taxon>Bacteria</taxon>
        <taxon>Bacillati</taxon>
        <taxon>Actinomycetota</taxon>
        <taxon>Actinomycetes</taxon>
        <taxon>Pseudonocardiales</taxon>
        <taxon>Pseudonocardiaceae</taxon>
        <taxon>Amycolatopsis</taxon>
    </lineage>
</organism>
<dbReference type="GO" id="GO:0010181">
    <property type="term" value="F:FMN binding"/>
    <property type="evidence" value="ECO:0007669"/>
    <property type="project" value="InterPro"/>
</dbReference>
<dbReference type="Gene3D" id="2.30.110.10">
    <property type="entry name" value="Electron Transport, Fmn-binding Protein, Chain A"/>
    <property type="match status" value="1"/>
</dbReference>
<dbReference type="InterPro" id="IPR012349">
    <property type="entry name" value="Split_barrel_FMN-bd"/>
</dbReference>
<evidence type="ECO:0000256" key="2">
    <source>
        <dbReference type="ARBA" id="ARBA00023002"/>
    </source>
</evidence>
<dbReference type="GO" id="GO:0042602">
    <property type="term" value="F:riboflavin reductase (NADPH) activity"/>
    <property type="evidence" value="ECO:0007669"/>
    <property type="project" value="TreeGrafter"/>
</dbReference>
<evidence type="ECO:0000313" key="5">
    <source>
        <dbReference type="Proteomes" id="UP000199025"/>
    </source>
</evidence>
<reference evidence="4 5" key="1">
    <citation type="submission" date="2016-10" db="EMBL/GenBank/DDBJ databases">
        <authorList>
            <person name="de Groot N.N."/>
        </authorList>
    </citation>
    <scope>NUCLEOTIDE SEQUENCE [LARGE SCALE GENOMIC DNA]</scope>
    <source>
        <strain evidence="4 5">DSM 44468</strain>
    </source>
</reference>
<dbReference type="RefSeq" id="WP_091508491.1">
    <property type="nucleotide sequence ID" value="NZ_CBDQZW010000008.1"/>
</dbReference>
<sequence length="156" mass="16013">MNIDAGVLRAAFACFPSGVTAIAGLVGGRPVGMAVSSFASISLEPPLIAASIQRTSTTWPLLRGAAALGVSVLAEDHGELGRRLSGPGDRFAGVDWTAAESGAVLIGGATARFDCTLHQEVPAGDHVLALLAVTAVEFRPSVPPLVFHGSRFRRLA</sequence>
<dbReference type="Proteomes" id="UP000199025">
    <property type="component" value="Unassembled WGS sequence"/>
</dbReference>
<dbReference type="PANTHER" id="PTHR30466">
    <property type="entry name" value="FLAVIN REDUCTASE"/>
    <property type="match status" value="1"/>
</dbReference>
<comment type="similarity">
    <text evidence="1">Belongs to the non-flavoprotein flavin reductase family.</text>
</comment>
<dbReference type="OrthoDB" id="9792858at2"/>
<dbReference type="PANTHER" id="PTHR30466:SF11">
    <property type="entry name" value="FLAVIN-DEPENDENT MONOOXYGENASE, REDUCTASE SUBUNIT HSAB"/>
    <property type="match status" value="1"/>
</dbReference>